<proteinExistence type="predicted"/>
<evidence type="ECO:0000313" key="2">
    <source>
        <dbReference type="EMBL" id="GAA5114429.1"/>
    </source>
</evidence>
<dbReference type="InterPro" id="IPR011990">
    <property type="entry name" value="TPR-like_helical_dom_sf"/>
</dbReference>
<dbReference type="PROSITE" id="PS50005">
    <property type="entry name" value="TPR"/>
    <property type="match status" value="1"/>
</dbReference>
<organism evidence="2 3">
    <name type="scientific">Orbus sasakiae</name>
    <dbReference type="NCBI Taxonomy" id="1078475"/>
    <lineage>
        <taxon>Bacteria</taxon>
        <taxon>Pseudomonadati</taxon>
        <taxon>Pseudomonadota</taxon>
        <taxon>Gammaproteobacteria</taxon>
        <taxon>Orbales</taxon>
        <taxon>Orbaceae</taxon>
        <taxon>Orbus</taxon>
    </lineage>
</organism>
<reference evidence="3" key="1">
    <citation type="journal article" date="2019" name="Int. J. Syst. Evol. Microbiol.">
        <title>The Global Catalogue of Microorganisms (GCM) 10K type strain sequencing project: providing services to taxonomists for standard genome sequencing and annotation.</title>
        <authorList>
            <consortium name="The Broad Institute Genomics Platform"/>
            <consortium name="The Broad Institute Genome Sequencing Center for Infectious Disease"/>
            <person name="Wu L."/>
            <person name="Ma J."/>
        </authorList>
    </citation>
    <scope>NUCLEOTIDE SEQUENCE [LARGE SCALE GENOMIC DNA]</scope>
    <source>
        <strain evidence="3">JCM 18050</strain>
    </source>
</reference>
<comment type="caution">
    <text evidence="2">The sequence shown here is derived from an EMBL/GenBank/DDBJ whole genome shotgun (WGS) entry which is preliminary data.</text>
</comment>
<feature type="repeat" description="TPR" evidence="1">
    <location>
        <begin position="43"/>
        <end position="76"/>
    </location>
</feature>
<keyword evidence="1" id="KW-0802">TPR repeat</keyword>
<dbReference type="Gene3D" id="1.25.40.10">
    <property type="entry name" value="Tetratricopeptide repeat domain"/>
    <property type="match status" value="1"/>
</dbReference>
<dbReference type="EMBL" id="BAABHY010000009">
    <property type="protein sequence ID" value="GAA5114429.1"/>
    <property type="molecule type" value="Genomic_DNA"/>
</dbReference>
<keyword evidence="3" id="KW-1185">Reference proteome</keyword>
<dbReference type="Proteomes" id="UP001500171">
    <property type="component" value="Unassembled WGS sequence"/>
</dbReference>
<sequence>MSMLSQKTVEKYNNLAFYFQKSGAIIQSVNILNFIIERFPNRVVAYLNLADSYLVLHKNSEALSNYQKYIELMKKEGKEHKIPDRVFKIILSLDKNQ</sequence>
<evidence type="ECO:0008006" key="4">
    <source>
        <dbReference type="Google" id="ProtNLM"/>
    </source>
</evidence>
<protein>
    <recommendedName>
        <fullName evidence="4">Tetratricopeptide repeat protein</fullName>
    </recommendedName>
</protein>
<dbReference type="InterPro" id="IPR019734">
    <property type="entry name" value="TPR_rpt"/>
</dbReference>
<dbReference type="SUPFAM" id="SSF48452">
    <property type="entry name" value="TPR-like"/>
    <property type="match status" value="1"/>
</dbReference>
<evidence type="ECO:0000256" key="1">
    <source>
        <dbReference type="PROSITE-ProRule" id="PRU00339"/>
    </source>
</evidence>
<name>A0ABP9NG81_9GAMM</name>
<accession>A0ABP9NG81</accession>
<dbReference type="RefSeq" id="WP_345492585.1">
    <property type="nucleotide sequence ID" value="NZ_BAABHY010000009.1"/>
</dbReference>
<evidence type="ECO:0000313" key="3">
    <source>
        <dbReference type="Proteomes" id="UP001500171"/>
    </source>
</evidence>
<gene>
    <name evidence="2" type="ORF">GCM10023211_23970</name>
</gene>